<organism evidence="7 8">
    <name type="scientific">Escovopsis weberi</name>
    <dbReference type="NCBI Taxonomy" id="150374"/>
    <lineage>
        <taxon>Eukaryota</taxon>
        <taxon>Fungi</taxon>
        <taxon>Dikarya</taxon>
        <taxon>Ascomycota</taxon>
        <taxon>Pezizomycotina</taxon>
        <taxon>Sordariomycetes</taxon>
        <taxon>Hypocreomycetidae</taxon>
        <taxon>Hypocreales</taxon>
        <taxon>Hypocreaceae</taxon>
        <taxon>Escovopsis</taxon>
    </lineage>
</organism>
<keyword evidence="3 6" id="KW-0479">Metal-binding</keyword>
<protein>
    <recommendedName>
        <fullName evidence="9">3'(2'),5'-bisphosphate nucleotidase</fullName>
    </recommendedName>
</protein>
<sequence length="367" mass="39471">MDGPFARELDVAIGALQSASRLSQLVISSVDKGVTQKQDLSLVTIADFAVQALLIATFKDAFPHDRFVGEEDASELRTNEALRELVWGLLRRIAEDETTARTCALPSTRKHMCDLIDLAGNGCPGGPGSGRVWVFDPIDGTQNYVRGELYATNVALLIDGEPTVGVVGCPNLPINPTAPLHNRDVDLSGEGCILHAVRGEGAFIRPMHADTASSLSSRRLGPHQPDLGSSPPDIRFVTCVGLVDSALDGVHGVVADRLGAPFPGSDLVPWVLRWAVLAMGLANTTMWVYKRTDRYAKVWDHAGAMLLFEETGGKVTDVRGRAIDWTAGRKMSNNVGFVAAPAGTIHGKVLDTVQSVLRDQGRLEYLD</sequence>
<evidence type="ECO:0000313" key="8">
    <source>
        <dbReference type="Proteomes" id="UP000053831"/>
    </source>
</evidence>
<dbReference type="Pfam" id="PF00459">
    <property type="entry name" value="Inositol_P"/>
    <property type="match status" value="1"/>
</dbReference>
<name>A0A0M8N080_ESCWE</name>
<keyword evidence="5 6" id="KW-0460">Magnesium</keyword>
<accession>A0A0M8N080</accession>
<evidence type="ECO:0008006" key="9">
    <source>
        <dbReference type="Google" id="ProtNLM"/>
    </source>
</evidence>
<evidence type="ECO:0000256" key="5">
    <source>
        <dbReference type="ARBA" id="ARBA00022842"/>
    </source>
</evidence>
<dbReference type="Proteomes" id="UP000053831">
    <property type="component" value="Unassembled WGS sequence"/>
</dbReference>
<dbReference type="OrthoDB" id="411145at2759"/>
<dbReference type="CDD" id="cd01517">
    <property type="entry name" value="PAP_phosphatase"/>
    <property type="match status" value="1"/>
</dbReference>
<feature type="binding site" evidence="6">
    <location>
        <position position="300"/>
    </location>
    <ligand>
        <name>Mg(2+)</name>
        <dbReference type="ChEBI" id="CHEBI:18420"/>
        <label>1</label>
        <note>catalytic</note>
    </ligand>
</feature>
<feature type="binding site" evidence="6">
    <location>
        <position position="70"/>
    </location>
    <ligand>
        <name>Mg(2+)</name>
        <dbReference type="ChEBI" id="CHEBI:18420"/>
        <label>1</label>
        <note>catalytic</note>
    </ligand>
</feature>
<keyword evidence="4" id="KW-0378">Hydrolase</keyword>
<dbReference type="STRING" id="150374.A0A0M8N080"/>
<evidence type="ECO:0000256" key="2">
    <source>
        <dbReference type="ARBA" id="ARBA00009759"/>
    </source>
</evidence>
<evidence type="ECO:0000313" key="7">
    <source>
        <dbReference type="EMBL" id="KOS22916.1"/>
    </source>
</evidence>
<comment type="cofactor">
    <cofactor evidence="1 6">
        <name>Mg(2+)</name>
        <dbReference type="ChEBI" id="CHEBI:18420"/>
    </cofactor>
</comment>
<comment type="caution">
    <text evidence="7">The sequence shown here is derived from an EMBL/GenBank/DDBJ whole genome shotgun (WGS) entry which is preliminary data.</text>
</comment>
<dbReference type="AlphaFoldDB" id="A0A0M8N080"/>
<dbReference type="SUPFAM" id="SSF56655">
    <property type="entry name" value="Carbohydrate phosphatase"/>
    <property type="match status" value="1"/>
</dbReference>
<keyword evidence="8" id="KW-1185">Reference proteome</keyword>
<dbReference type="GO" id="GO:0008441">
    <property type="term" value="F:3'(2'),5'-bisphosphate nucleotidase activity"/>
    <property type="evidence" value="ECO:0007669"/>
    <property type="project" value="TreeGrafter"/>
</dbReference>
<evidence type="ECO:0000256" key="6">
    <source>
        <dbReference type="PIRSR" id="PIRSR600760-2"/>
    </source>
</evidence>
<dbReference type="GO" id="GO:0046872">
    <property type="term" value="F:metal ion binding"/>
    <property type="evidence" value="ECO:0007669"/>
    <property type="project" value="UniProtKB-KW"/>
</dbReference>
<dbReference type="InterPro" id="IPR000760">
    <property type="entry name" value="Inositol_monophosphatase-like"/>
</dbReference>
<evidence type="ECO:0000256" key="3">
    <source>
        <dbReference type="ARBA" id="ARBA00022723"/>
    </source>
</evidence>
<feature type="binding site" evidence="6">
    <location>
        <position position="136"/>
    </location>
    <ligand>
        <name>Mg(2+)</name>
        <dbReference type="ChEBI" id="CHEBI:18420"/>
        <label>1</label>
        <note>catalytic</note>
    </ligand>
</feature>
<feature type="binding site" evidence="6">
    <location>
        <position position="138"/>
    </location>
    <ligand>
        <name>Mg(2+)</name>
        <dbReference type="ChEBI" id="CHEBI:18420"/>
        <label>1</label>
        <note>catalytic</note>
    </ligand>
</feature>
<feature type="binding site" evidence="6">
    <location>
        <position position="139"/>
    </location>
    <ligand>
        <name>Mg(2+)</name>
        <dbReference type="ChEBI" id="CHEBI:18420"/>
        <label>1</label>
        <note>catalytic</note>
    </ligand>
</feature>
<gene>
    <name evidence="7" type="ORF">ESCO_003381</name>
</gene>
<comment type="similarity">
    <text evidence="2">Belongs to the inositol monophosphatase superfamily.</text>
</comment>
<dbReference type="Gene3D" id="3.30.540.10">
    <property type="entry name" value="Fructose-1,6-Bisphosphatase, subunit A, domain 1"/>
    <property type="match status" value="1"/>
</dbReference>
<evidence type="ECO:0000256" key="1">
    <source>
        <dbReference type="ARBA" id="ARBA00001946"/>
    </source>
</evidence>
<reference evidence="7 8" key="1">
    <citation type="submission" date="2015-07" db="EMBL/GenBank/DDBJ databases">
        <title>The genome of the fungus Escovopsis weberi, a specialized disease agent of ant agriculture.</title>
        <authorList>
            <person name="de Man T.J."/>
            <person name="Stajich J.E."/>
            <person name="Kubicek C.P."/>
            <person name="Chenthamara K."/>
            <person name="Atanasova L."/>
            <person name="Druzhinina I.S."/>
            <person name="Birnbaum S."/>
            <person name="Barribeau S.M."/>
            <person name="Teiling C."/>
            <person name="Suen G."/>
            <person name="Currie C."/>
            <person name="Gerardo N.M."/>
        </authorList>
    </citation>
    <scope>NUCLEOTIDE SEQUENCE [LARGE SCALE GENOMIC DNA]</scope>
</reference>
<dbReference type="GO" id="GO:0000103">
    <property type="term" value="P:sulfate assimilation"/>
    <property type="evidence" value="ECO:0007669"/>
    <property type="project" value="TreeGrafter"/>
</dbReference>
<proteinExistence type="inferred from homology"/>
<dbReference type="PANTHER" id="PTHR43200">
    <property type="entry name" value="PHOSPHATASE"/>
    <property type="match status" value="1"/>
</dbReference>
<dbReference type="InterPro" id="IPR051090">
    <property type="entry name" value="Inositol_monoP_superfamily"/>
</dbReference>
<dbReference type="PANTHER" id="PTHR43200:SF2">
    <property type="entry name" value="3'(2'),5'-BISPHOSPHATE NUCLEOTIDASE"/>
    <property type="match status" value="1"/>
</dbReference>
<dbReference type="EMBL" id="LGSR01000002">
    <property type="protein sequence ID" value="KOS22916.1"/>
    <property type="molecule type" value="Genomic_DNA"/>
</dbReference>
<dbReference type="Gene3D" id="3.40.190.80">
    <property type="match status" value="1"/>
</dbReference>
<evidence type="ECO:0000256" key="4">
    <source>
        <dbReference type="ARBA" id="ARBA00022801"/>
    </source>
</evidence>